<comment type="caution">
    <text evidence="5">The sequence shown here is derived from an EMBL/GenBank/DDBJ whole genome shotgun (WGS) entry which is preliminary data.</text>
</comment>
<dbReference type="SUPFAM" id="SSF55729">
    <property type="entry name" value="Acyl-CoA N-acyltransferases (Nat)"/>
    <property type="match status" value="1"/>
</dbReference>
<dbReference type="PANTHER" id="PTHR43334:SF1">
    <property type="entry name" value="3-HYDROXYPROPIONATE--COA LIGASE [ADP-FORMING]"/>
    <property type="match status" value="1"/>
</dbReference>
<keyword evidence="1" id="KW-0436">Ligase</keyword>
<dbReference type="AlphaFoldDB" id="A0A3A1Z1B1"/>
<dbReference type="GO" id="GO:0005524">
    <property type="term" value="F:ATP binding"/>
    <property type="evidence" value="ECO:0007669"/>
    <property type="project" value="UniProtKB-KW"/>
</dbReference>
<dbReference type="InterPro" id="IPR000182">
    <property type="entry name" value="GNAT_dom"/>
</dbReference>
<dbReference type="Gene3D" id="3.30.470.20">
    <property type="entry name" value="ATP-grasp fold, B domain"/>
    <property type="match status" value="1"/>
</dbReference>
<dbReference type="Pfam" id="PF00583">
    <property type="entry name" value="Acetyltransf_1"/>
    <property type="match status" value="1"/>
</dbReference>
<keyword evidence="3" id="KW-0067">ATP-binding</keyword>
<dbReference type="RefSeq" id="WP_114421244.1">
    <property type="nucleotide sequence ID" value="NZ_NQYH01000001.1"/>
</dbReference>
<dbReference type="SUPFAM" id="SSF52210">
    <property type="entry name" value="Succinyl-CoA synthetase domains"/>
    <property type="match status" value="2"/>
</dbReference>
<dbReference type="InterPro" id="IPR016102">
    <property type="entry name" value="Succinyl-CoA_synth-like"/>
</dbReference>
<dbReference type="GO" id="GO:0016874">
    <property type="term" value="F:ligase activity"/>
    <property type="evidence" value="ECO:0007669"/>
    <property type="project" value="UniProtKB-KW"/>
</dbReference>
<evidence type="ECO:0000259" key="4">
    <source>
        <dbReference type="PROSITE" id="PS51186"/>
    </source>
</evidence>
<dbReference type="Gene3D" id="3.40.50.261">
    <property type="entry name" value="Succinyl-CoA synthetase domains"/>
    <property type="match status" value="2"/>
</dbReference>
<protein>
    <submittedName>
        <fullName evidence="5">GNAT family N-acetyltransferase</fullName>
    </submittedName>
</protein>
<dbReference type="PANTHER" id="PTHR43334">
    <property type="entry name" value="ACETATE--COA LIGASE [ADP-FORMING]"/>
    <property type="match status" value="1"/>
</dbReference>
<evidence type="ECO:0000313" key="5">
    <source>
        <dbReference type="EMBL" id="RIY42157.1"/>
    </source>
</evidence>
<keyword evidence="5" id="KW-0808">Transferase</keyword>
<dbReference type="Proteomes" id="UP000266206">
    <property type="component" value="Unassembled WGS sequence"/>
</dbReference>
<dbReference type="PROSITE" id="PS51186">
    <property type="entry name" value="GNAT"/>
    <property type="match status" value="1"/>
</dbReference>
<gene>
    <name evidence="5" type="ORF">CJP73_01575</name>
</gene>
<name>A0A3A1Z1B1_9BURK</name>
<feature type="domain" description="N-acetyltransferase" evidence="4">
    <location>
        <begin position="687"/>
        <end position="818"/>
    </location>
</feature>
<accession>A0A3A1Z1B1</accession>
<evidence type="ECO:0000256" key="2">
    <source>
        <dbReference type="ARBA" id="ARBA00022741"/>
    </source>
</evidence>
<evidence type="ECO:0000256" key="1">
    <source>
        <dbReference type="ARBA" id="ARBA00022598"/>
    </source>
</evidence>
<dbReference type="EMBL" id="NQYH01000001">
    <property type="protein sequence ID" value="RIY42157.1"/>
    <property type="molecule type" value="Genomic_DNA"/>
</dbReference>
<dbReference type="Pfam" id="PF13549">
    <property type="entry name" value="ATP-grasp_5"/>
    <property type="match status" value="1"/>
</dbReference>
<dbReference type="InterPro" id="IPR032875">
    <property type="entry name" value="Succ_CoA_lig_flav_dom"/>
</dbReference>
<dbReference type="Pfam" id="PF13607">
    <property type="entry name" value="Succ_CoA_lig"/>
    <property type="match status" value="1"/>
</dbReference>
<sequence>MLRHRLAALFDPASALVVGPAALPMKTIASMGRLARHQTHVVWSDSAPAQWPQDLAGVPAGRRLDLAVLALPYHALPKTLNALERYRPRALIVLSPPSPSATPGQDCAVCVQWAREHDCVMLGPRTLGIQRPHLGLNASLSSDLALPGKVALVSQSEAIVSAVLDWARDANLGFSTVASMGDETDLTLAQLLDYLATDSRTDSIAVYLEQVPSPRALFSALRAAAAVKPVVVLKAGGGSRNPNSESDAVFNALLRRAGAVRIPYFVQLFSAIKVLRSPVRPKGRRIAVVSNGSGPPQLALDIMGVAAAVQRAELSLQTQKALAESLEDAAQVANPVVTRVALTPETMRRVLTSLTTDVGVDGILVLLAPDQRVDMAAVIAQLARTAASAAKPVMACLMGEATMRPLRHRLDEAGIPSFRTPEAAINAFGVLATYHYNQVLSQQTLPPEPLNQPPQVDQARRLIKAVLQAQRTTLEFEECVQLLACFDVPVELLSTHDDFPGLSHVDDVPMAIRVGHDAQYGPFINFGSGGRTVISSRDRAVDLPPLNSFLARQIIERSVVWRRALRHQISPAAQASLEDALERLSDMVCMLPEIQHILIDPLWAGNTRLFAQSVHIDVAPSCLTALPEQSGYGHMAIHPYPRQLVQEKQFADGRPWLMRPIRPEDAEPLQRFVRALSDESRYMRFVSMLRELTPSMLARYSRIDYDRELALVATVQLPNPEHRGHPQEEIIGFAHYLRNADGRGAEYALVVADNWQRHGLGKELLQGLLQVARDQHLDYIEGFVLAANRPMLGLMTRMGFQNDVDEDDPTLRRVWLSL</sequence>
<evidence type="ECO:0000313" key="6">
    <source>
        <dbReference type="Proteomes" id="UP000266206"/>
    </source>
</evidence>
<keyword evidence="2" id="KW-0547">Nucleotide-binding</keyword>
<proteinExistence type="predicted"/>
<dbReference type="InterPro" id="IPR051538">
    <property type="entry name" value="Acyl-CoA_Synth/Transferase"/>
</dbReference>
<dbReference type="GO" id="GO:0016747">
    <property type="term" value="F:acyltransferase activity, transferring groups other than amino-acyl groups"/>
    <property type="evidence" value="ECO:0007669"/>
    <property type="project" value="InterPro"/>
</dbReference>
<evidence type="ECO:0000256" key="3">
    <source>
        <dbReference type="ARBA" id="ARBA00022840"/>
    </source>
</evidence>
<organism evidence="5 6">
    <name type="scientific">Neopusillimonas maritima</name>
    <dbReference type="NCBI Taxonomy" id="2026239"/>
    <lineage>
        <taxon>Bacteria</taxon>
        <taxon>Pseudomonadati</taxon>
        <taxon>Pseudomonadota</taxon>
        <taxon>Betaproteobacteria</taxon>
        <taxon>Burkholderiales</taxon>
        <taxon>Alcaligenaceae</taxon>
        <taxon>Neopusillimonas</taxon>
    </lineage>
</organism>
<reference evidence="5 6" key="1">
    <citation type="submission" date="2017-08" db="EMBL/GenBank/DDBJ databases">
        <title>Pusillimonas indicus sp. nov., a member of the family Alcaligenaceae isolated from surface seawater.</title>
        <authorList>
            <person name="Li J."/>
        </authorList>
    </citation>
    <scope>NUCLEOTIDE SEQUENCE [LARGE SCALE GENOMIC DNA]</scope>
    <source>
        <strain evidence="5 6">L52-1-41</strain>
    </source>
</reference>
<dbReference type="OrthoDB" id="9807426at2"/>
<dbReference type="CDD" id="cd04301">
    <property type="entry name" value="NAT_SF"/>
    <property type="match status" value="1"/>
</dbReference>
<dbReference type="InterPro" id="IPR016181">
    <property type="entry name" value="Acyl_CoA_acyltransferase"/>
</dbReference>
<dbReference type="Gene3D" id="3.40.630.30">
    <property type="match status" value="1"/>
</dbReference>